<dbReference type="InterPro" id="IPR002885">
    <property type="entry name" value="PPR_rpt"/>
</dbReference>
<dbReference type="EMBL" id="VEPZ02000948">
    <property type="protein sequence ID" value="KAE8708195.1"/>
    <property type="molecule type" value="Genomic_DNA"/>
</dbReference>
<evidence type="ECO:0000313" key="4">
    <source>
        <dbReference type="Proteomes" id="UP000436088"/>
    </source>
</evidence>
<keyword evidence="4" id="KW-1185">Reference proteome</keyword>
<dbReference type="InterPro" id="IPR011990">
    <property type="entry name" value="TPR-like_helical_dom_sf"/>
</dbReference>
<sequence>MPQRDVASWTAILSAYVKSGNHEMALRVFDSMLISGQCPNEFTLSIVLRSCSAFGEFEYGTCIQARRWSQALPLYVDMVENQEGVVKVDEDLRETNAFMVVHGDLGIGIRFPSCW</sequence>
<proteinExistence type="predicted"/>
<gene>
    <name evidence="3" type="ORF">F3Y22_tig00110348pilonHSYRG00047</name>
</gene>
<name>A0A6A3AYQ2_HIBSY</name>
<keyword evidence="1" id="KW-0677">Repeat</keyword>
<evidence type="ECO:0000256" key="2">
    <source>
        <dbReference type="PROSITE-ProRule" id="PRU00708"/>
    </source>
</evidence>
<dbReference type="PANTHER" id="PTHR47926">
    <property type="entry name" value="PENTATRICOPEPTIDE REPEAT-CONTAINING PROTEIN"/>
    <property type="match status" value="1"/>
</dbReference>
<dbReference type="GO" id="GO:0003723">
    <property type="term" value="F:RNA binding"/>
    <property type="evidence" value="ECO:0007669"/>
    <property type="project" value="InterPro"/>
</dbReference>
<dbReference type="InterPro" id="IPR046960">
    <property type="entry name" value="PPR_At4g14850-like_plant"/>
</dbReference>
<dbReference type="Pfam" id="PF13041">
    <property type="entry name" value="PPR_2"/>
    <property type="match status" value="1"/>
</dbReference>
<protein>
    <submittedName>
        <fullName evidence="3">Uncharacterized protein</fullName>
    </submittedName>
</protein>
<dbReference type="Proteomes" id="UP000436088">
    <property type="component" value="Unassembled WGS sequence"/>
</dbReference>
<dbReference type="GO" id="GO:0009451">
    <property type="term" value="P:RNA modification"/>
    <property type="evidence" value="ECO:0007669"/>
    <property type="project" value="InterPro"/>
</dbReference>
<dbReference type="NCBIfam" id="TIGR00756">
    <property type="entry name" value="PPR"/>
    <property type="match status" value="1"/>
</dbReference>
<organism evidence="3 4">
    <name type="scientific">Hibiscus syriacus</name>
    <name type="common">Rose of Sharon</name>
    <dbReference type="NCBI Taxonomy" id="106335"/>
    <lineage>
        <taxon>Eukaryota</taxon>
        <taxon>Viridiplantae</taxon>
        <taxon>Streptophyta</taxon>
        <taxon>Embryophyta</taxon>
        <taxon>Tracheophyta</taxon>
        <taxon>Spermatophyta</taxon>
        <taxon>Magnoliopsida</taxon>
        <taxon>eudicotyledons</taxon>
        <taxon>Gunneridae</taxon>
        <taxon>Pentapetalae</taxon>
        <taxon>rosids</taxon>
        <taxon>malvids</taxon>
        <taxon>Malvales</taxon>
        <taxon>Malvaceae</taxon>
        <taxon>Malvoideae</taxon>
        <taxon>Hibiscus</taxon>
    </lineage>
</organism>
<accession>A0A6A3AYQ2</accession>
<dbReference type="Gene3D" id="1.25.40.10">
    <property type="entry name" value="Tetratricopeptide repeat domain"/>
    <property type="match status" value="1"/>
</dbReference>
<dbReference type="PROSITE" id="PS51375">
    <property type="entry name" value="PPR"/>
    <property type="match status" value="1"/>
</dbReference>
<evidence type="ECO:0000256" key="1">
    <source>
        <dbReference type="ARBA" id="ARBA00022737"/>
    </source>
</evidence>
<feature type="repeat" description="PPR" evidence="2">
    <location>
        <begin position="5"/>
        <end position="39"/>
    </location>
</feature>
<dbReference type="PANTHER" id="PTHR47926:SF533">
    <property type="entry name" value="DYW DOMAIN-CONTAINING PROTEIN"/>
    <property type="match status" value="1"/>
</dbReference>
<evidence type="ECO:0000313" key="3">
    <source>
        <dbReference type="EMBL" id="KAE8708195.1"/>
    </source>
</evidence>
<dbReference type="AlphaFoldDB" id="A0A6A3AYQ2"/>
<comment type="caution">
    <text evidence="3">The sequence shown here is derived from an EMBL/GenBank/DDBJ whole genome shotgun (WGS) entry which is preliminary data.</text>
</comment>
<reference evidence="3" key="1">
    <citation type="submission" date="2019-09" db="EMBL/GenBank/DDBJ databases">
        <title>Draft genome information of white flower Hibiscus syriacus.</title>
        <authorList>
            <person name="Kim Y.-M."/>
        </authorList>
    </citation>
    <scope>NUCLEOTIDE SEQUENCE [LARGE SCALE GENOMIC DNA]</scope>
    <source>
        <strain evidence="3">YM2019G1</strain>
    </source>
</reference>